<evidence type="ECO:0000313" key="6">
    <source>
        <dbReference type="Proteomes" id="UP000716291"/>
    </source>
</evidence>
<feature type="domain" description="PIPK" evidence="4">
    <location>
        <begin position="727"/>
        <end position="1042"/>
    </location>
</feature>
<accession>A0A9P7BST1</accession>
<keyword evidence="3" id="KW-0418">Kinase</keyword>
<name>A0A9P7BST1_RHIOR</name>
<dbReference type="InterPro" id="IPR027484">
    <property type="entry name" value="PInositol-4-P-5-kinase_N"/>
</dbReference>
<dbReference type="GO" id="GO:0046854">
    <property type="term" value="P:phosphatidylinositol phosphate biosynthetic process"/>
    <property type="evidence" value="ECO:0007669"/>
    <property type="project" value="TreeGrafter"/>
</dbReference>
<dbReference type="PANTHER" id="PTHR45748">
    <property type="entry name" value="1-PHOSPHATIDYLINOSITOL 3-PHOSPHATE 5-KINASE-RELATED"/>
    <property type="match status" value="1"/>
</dbReference>
<dbReference type="GO" id="GO:0010008">
    <property type="term" value="C:endosome membrane"/>
    <property type="evidence" value="ECO:0007669"/>
    <property type="project" value="TreeGrafter"/>
</dbReference>
<sequence>MTKLKGIEKRYIKPLPTIDNSLDNASKKHVINLLTHWLQELNIPMSWLQVLLDTVVFKLFEAFHSHHMTKEEKIHVQFFSTHMPNDSKFLIDVYHGNPLHFDGQFLCFPAGGTIRIYGLKEKMIETFMNLLQSIVYLTYCLYLETKLMQDHQIVLSYTEPTSTVKPSPATVVDKNNQGFFYWIKKLTSARSSAEVGQSLKRRFSLTKPEEPKENPKNAFLELKEKMNHALISTSAGCKFPSPPLFDRLAQETRTQKAMRTQRRSSSFLSWKSVEDKPENNVENACLRHFLLDTESLASFKRHQSLIVTFACYLVGCADRPCVGPLLEEYNYFQSQSDHTLGQRLYQWTQQDGCPSNIDHYCTGTFTDHIYTYAHGNGKIAVYFYKEDKEKKQSFEKDQWANWVSCQSCQQTSQPMTVSDESLAMSFAKYLELLLYDTRFVCFNCHAVLSDCHFHLNGLTIRLVHEQNEPYVIRIPRFQIPSTLNHGTDEPRLNANTLNLWKRVLATDDVHAFFEAVLTHLDLLSHYIKAENRRKMRKAPVIVEKDNWGQEIDLLRTRIEKDQQKMLKTLRETKLNELNDFRRQFGVQSQLILDYLEKWQREKCQEVIDDCAWDKPDYIRQDTVHSFPGSSVLVREDEPTSIIAYTLSSNEYIQELIQEEKSTEKPDVSAPNMAFLSVPSEKLAIPSNRHQVIDGYYSSIERKCICPSTNTESSSLRTMIIEVCKSSVSEERLEELKGFLPWNKKQEKQQVTESIEQQTKEFKMTSMLNSKSQGSPHIQHKFVHNDTEFTCIVYYSNEFEALRRQYGIHQTMIESLCRCQPWVATGGKSKSHFYKTQDDRFVVKEMMNIWNVSEKDAFLKFAPKYFDHLKKSTQVPSVLAKIFGFFTIRIKNTQTTVLNLDVLVMEHLFYDQHIIQKFDFKGIHDRQVEDSHKQQDNITLWDKDWVDGFRTTLLVQQKSLLDEAILNDTEFLSKCNVMDYSLLVGIDQEKREITIGIVDFIGAYTWYKKIESKGKSTISKKEVTIVPPDQYKSRFCKEIFNYFIPVLGKFDIPIKST</sequence>
<organism evidence="5 6">
    <name type="scientific">Rhizopus oryzae</name>
    <name type="common">Mucormycosis agent</name>
    <name type="synonym">Rhizopus arrhizus var. delemar</name>
    <dbReference type="NCBI Taxonomy" id="64495"/>
    <lineage>
        <taxon>Eukaryota</taxon>
        <taxon>Fungi</taxon>
        <taxon>Fungi incertae sedis</taxon>
        <taxon>Mucoromycota</taxon>
        <taxon>Mucoromycotina</taxon>
        <taxon>Mucoromycetes</taxon>
        <taxon>Mucorales</taxon>
        <taxon>Mucorineae</taxon>
        <taxon>Rhizopodaceae</taxon>
        <taxon>Rhizopus</taxon>
    </lineage>
</organism>
<evidence type="ECO:0000259" key="4">
    <source>
        <dbReference type="PROSITE" id="PS51455"/>
    </source>
</evidence>
<evidence type="ECO:0000256" key="3">
    <source>
        <dbReference type="PROSITE-ProRule" id="PRU00781"/>
    </source>
</evidence>
<dbReference type="PANTHER" id="PTHR45748:SF7">
    <property type="entry name" value="1-PHOSPHATIDYLINOSITOL 3-PHOSPHATE 5-KINASE-RELATED"/>
    <property type="match status" value="1"/>
</dbReference>
<dbReference type="AlphaFoldDB" id="A0A9P7BST1"/>
<dbReference type="InterPro" id="IPR027483">
    <property type="entry name" value="PInositol-4-P-4/5-kinase_C_sf"/>
</dbReference>
<dbReference type="EMBL" id="JAANQT010000660">
    <property type="protein sequence ID" value="KAG1309284.1"/>
    <property type="molecule type" value="Genomic_DNA"/>
</dbReference>
<dbReference type="SUPFAM" id="SSF56104">
    <property type="entry name" value="SAICAR synthase-like"/>
    <property type="match status" value="1"/>
</dbReference>
<dbReference type="GO" id="GO:0000329">
    <property type="term" value="C:fungal-type vacuole membrane"/>
    <property type="evidence" value="ECO:0007669"/>
    <property type="project" value="TreeGrafter"/>
</dbReference>
<dbReference type="Gene3D" id="3.30.800.10">
    <property type="entry name" value="Phosphatidylinositol Phosphate Kinase II Beta"/>
    <property type="match status" value="1"/>
</dbReference>
<protein>
    <recommendedName>
        <fullName evidence="4">PIPK domain-containing protein</fullName>
    </recommendedName>
</protein>
<gene>
    <name evidence="5" type="ORF">G6F64_005435</name>
</gene>
<evidence type="ECO:0000256" key="2">
    <source>
        <dbReference type="ARBA" id="ARBA00022840"/>
    </source>
</evidence>
<dbReference type="Gene3D" id="3.30.810.10">
    <property type="entry name" value="2-Layer Sandwich"/>
    <property type="match status" value="1"/>
</dbReference>
<dbReference type="CDD" id="cd17300">
    <property type="entry name" value="PIPKc_PIKfyve"/>
    <property type="match status" value="1"/>
</dbReference>
<dbReference type="GO" id="GO:0000285">
    <property type="term" value="F:1-phosphatidylinositol-3-phosphate 5-kinase activity"/>
    <property type="evidence" value="ECO:0007669"/>
    <property type="project" value="InterPro"/>
</dbReference>
<evidence type="ECO:0000256" key="1">
    <source>
        <dbReference type="ARBA" id="ARBA00022741"/>
    </source>
</evidence>
<keyword evidence="2 3" id="KW-0067">ATP-binding</keyword>
<evidence type="ECO:0000313" key="5">
    <source>
        <dbReference type="EMBL" id="KAG1309284.1"/>
    </source>
</evidence>
<keyword evidence="1 3" id="KW-0547">Nucleotide-binding</keyword>
<keyword evidence="3" id="KW-0808">Transferase</keyword>
<comment type="caution">
    <text evidence="5">The sequence shown here is derived from an EMBL/GenBank/DDBJ whole genome shotgun (WGS) entry which is preliminary data.</text>
</comment>
<dbReference type="Pfam" id="PF01504">
    <property type="entry name" value="PIP5K"/>
    <property type="match status" value="1"/>
</dbReference>
<proteinExistence type="predicted"/>
<dbReference type="InterPro" id="IPR002498">
    <property type="entry name" value="PInositol-4-P-4/5-kinase_core"/>
</dbReference>
<dbReference type="GO" id="GO:0005524">
    <property type="term" value="F:ATP binding"/>
    <property type="evidence" value="ECO:0007669"/>
    <property type="project" value="UniProtKB-UniRule"/>
</dbReference>
<dbReference type="SMART" id="SM00330">
    <property type="entry name" value="PIPKc"/>
    <property type="match status" value="1"/>
</dbReference>
<dbReference type="Proteomes" id="UP000716291">
    <property type="component" value="Unassembled WGS sequence"/>
</dbReference>
<dbReference type="PROSITE" id="PS51455">
    <property type="entry name" value="PIPK"/>
    <property type="match status" value="1"/>
</dbReference>
<dbReference type="InterPro" id="IPR044769">
    <property type="entry name" value="PIKfyve_PIPKc"/>
</dbReference>
<reference evidence="5" key="1">
    <citation type="journal article" date="2020" name="Microb. Genom.">
        <title>Genetic diversity of clinical and environmental Mucorales isolates obtained from an investigation of mucormycosis cases among solid organ transplant recipients.</title>
        <authorList>
            <person name="Nguyen M.H."/>
            <person name="Kaul D."/>
            <person name="Muto C."/>
            <person name="Cheng S.J."/>
            <person name="Richter R.A."/>
            <person name="Bruno V.M."/>
            <person name="Liu G."/>
            <person name="Beyhan S."/>
            <person name="Sundermann A.J."/>
            <person name="Mounaud S."/>
            <person name="Pasculle A.W."/>
            <person name="Nierman W.C."/>
            <person name="Driscoll E."/>
            <person name="Cumbie R."/>
            <person name="Clancy C.J."/>
            <person name="Dupont C.L."/>
        </authorList>
    </citation>
    <scope>NUCLEOTIDE SEQUENCE</scope>
    <source>
        <strain evidence="5">GL11</strain>
    </source>
</reference>
<keyword evidence="6" id="KW-1185">Reference proteome</keyword>